<dbReference type="RefSeq" id="WP_309955541.1">
    <property type="nucleotide sequence ID" value="NZ_JAVDUJ010000001.1"/>
</dbReference>
<dbReference type="PANTHER" id="PTHR38041">
    <property type="entry name" value="CHORISMATE MUTASE"/>
    <property type="match status" value="1"/>
</dbReference>
<reference evidence="3 4" key="1">
    <citation type="submission" date="2023-07" db="EMBL/GenBank/DDBJ databases">
        <title>Sequencing the genomes of 1000 actinobacteria strains.</title>
        <authorList>
            <person name="Klenk H.-P."/>
        </authorList>
    </citation>
    <scope>NUCLEOTIDE SEQUENCE [LARGE SCALE GENOMIC DNA]</scope>
    <source>
        <strain evidence="3 4">DSM 15539</strain>
    </source>
</reference>
<dbReference type="InterPro" id="IPR051331">
    <property type="entry name" value="Chorismate_mutase-related"/>
</dbReference>
<dbReference type="NCBIfam" id="NF006691">
    <property type="entry name" value="PRK09239.1"/>
    <property type="match status" value="1"/>
</dbReference>
<dbReference type="GO" id="GO:0004106">
    <property type="term" value="F:chorismate mutase activity"/>
    <property type="evidence" value="ECO:0007669"/>
    <property type="project" value="UniProtKB-EC"/>
</dbReference>
<dbReference type="InterPro" id="IPR010951">
    <property type="entry name" value="CM_bact"/>
</dbReference>
<sequence>MINHSPYSNESIDTENAIQRDGYAVPNELSAYRRTIDNLDAALVHILAERFRCTKLVGELKARCALPASDPRRETAQIARLRAMAEESGLDPVFAEKFLKFIVAEVIHHHEVIAAKKQQESQS</sequence>
<dbReference type="SMART" id="SM00830">
    <property type="entry name" value="CM_2"/>
    <property type="match status" value="1"/>
</dbReference>
<dbReference type="PROSITE" id="PS51168">
    <property type="entry name" value="CHORISMATE_MUT_2"/>
    <property type="match status" value="1"/>
</dbReference>
<accession>A0ABU1T1E3</accession>
<feature type="domain" description="Chorismate mutase" evidence="2">
    <location>
        <begin position="23"/>
        <end position="114"/>
    </location>
</feature>
<gene>
    <name evidence="3" type="ORF">J2S36_000667</name>
</gene>
<dbReference type="Gene3D" id="1.20.59.10">
    <property type="entry name" value="Chorismate mutase"/>
    <property type="match status" value="1"/>
</dbReference>
<dbReference type="NCBIfam" id="TIGR01795">
    <property type="entry name" value="CM_mono_cladeE"/>
    <property type="match status" value="1"/>
</dbReference>
<evidence type="ECO:0000313" key="4">
    <source>
        <dbReference type="Proteomes" id="UP001266099"/>
    </source>
</evidence>
<name>A0ABU1T1E3_9ACTO</name>
<dbReference type="SUPFAM" id="SSF48600">
    <property type="entry name" value="Chorismate mutase II"/>
    <property type="match status" value="1"/>
</dbReference>
<keyword evidence="1 3" id="KW-0413">Isomerase</keyword>
<organism evidence="3 4">
    <name type="scientific">Arcanobacterium hippocoleae</name>
    <dbReference type="NCBI Taxonomy" id="149017"/>
    <lineage>
        <taxon>Bacteria</taxon>
        <taxon>Bacillati</taxon>
        <taxon>Actinomycetota</taxon>
        <taxon>Actinomycetes</taxon>
        <taxon>Actinomycetales</taxon>
        <taxon>Actinomycetaceae</taxon>
        <taxon>Arcanobacterium</taxon>
    </lineage>
</organism>
<dbReference type="Pfam" id="PF01817">
    <property type="entry name" value="CM_2"/>
    <property type="match status" value="1"/>
</dbReference>
<dbReference type="InterPro" id="IPR036263">
    <property type="entry name" value="Chorismate_II_sf"/>
</dbReference>
<comment type="caution">
    <text evidence="3">The sequence shown here is derived from an EMBL/GenBank/DDBJ whole genome shotgun (WGS) entry which is preliminary data.</text>
</comment>
<proteinExistence type="predicted"/>
<evidence type="ECO:0000259" key="2">
    <source>
        <dbReference type="PROSITE" id="PS51168"/>
    </source>
</evidence>
<evidence type="ECO:0000256" key="1">
    <source>
        <dbReference type="ARBA" id="ARBA00023235"/>
    </source>
</evidence>
<dbReference type="Proteomes" id="UP001266099">
    <property type="component" value="Unassembled WGS sequence"/>
</dbReference>
<dbReference type="InterPro" id="IPR036979">
    <property type="entry name" value="CM_dom_sf"/>
</dbReference>
<dbReference type="EC" id="5.4.99.5" evidence="3"/>
<evidence type="ECO:0000313" key="3">
    <source>
        <dbReference type="EMBL" id="MDR6939124.1"/>
    </source>
</evidence>
<dbReference type="PANTHER" id="PTHR38041:SF1">
    <property type="entry name" value="CHORISMATE MUTASE"/>
    <property type="match status" value="1"/>
</dbReference>
<dbReference type="InterPro" id="IPR002701">
    <property type="entry name" value="CM_II_prokaryot"/>
</dbReference>
<keyword evidence="4" id="KW-1185">Reference proteome</keyword>
<dbReference type="EMBL" id="JAVDUJ010000001">
    <property type="protein sequence ID" value="MDR6939124.1"/>
    <property type="molecule type" value="Genomic_DNA"/>
</dbReference>
<protein>
    <submittedName>
        <fullName evidence="3">Chorismate mutase</fullName>
        <ecNumber evidence="3">5.4.99.5</ecNumber>
    </submittedName>
</protein>